<dbReference type="Gene3D" id="2.60.120.260">
    <property type="entry name" value="Galactose-binding domain-like"/>
    <property type="match status" value="1"/>
</dbReference>
<reference evidence="1 2" key="1">
    <citation type="submission" date="2024-04" db="EMBL/GenBank/DDBJ databases">
        <title>Tritrichomonas musculus Genome.</title>
        <authorList>
            <person name="Alves-Ferreira E."/>
            <person name="Grigg M."/>
            <person name="Lorenzi H."/>
            <person name="Galac M."/>
        </authorList>
    </citation>
    <scope>NUCLEOTIDE SEQUENCE [LARGE SCALE GENOMIC DNA]</scope>
    <source>
        <strain evidence="1 2">EAF2021</strain>
    </source>
</reference>
<comment type="caution">
    <text evidence="1">The sequence shown here is derived from an EMBL/GenBank/DDBJ whole genome shotgun (WGS) entry which is preliminary data.</text>
</comment>
<sequence length="291" mass="33204">MTNTNDFETFITVVKEYNSKPDHTDEEFQAAFKKIHNLDYLSFDINQIKEIQNAKWIPNNFAVKIMKEWMHRQDQLLLQIRAYLLFHPELSPEMVAEIAKTIQNPSLTIDLTVENIIYNIATSGGSREFVNPYDQRLITVVQSSELGQKKYPVSNLFDNKADTFFLSPASNNFFIIISLPPFLKASITSYTMTAPPPRDNFQNSTGGPSNWVLQGLSKPDDETSAFLIDQQINNQDLAKPSSKKTFDVQQSNPPRYFRHFKLMNTGNNHQSNLSLALSLFDITGLVIISNE</sequence>
<dbReference type="EMBL" id="JAPFFF010000009">
    <property type="protein sequence ID" value="KAK8881953.1"/>
    <property type="molecule type" value="Genomic_DNA"/>
</dbReference>
<organism evidence="1 2">
    <name type="scientific">Tritrichomonas musculus</name>
    <dbReference type="NCBI Taxonomy" id="1915356"/>
    <lineage>
        <taxon>Eukaryota</taxon>
        <taxon>Metamonada</taxon>
        <taxon>Parabasalia</taxon>
        <taxon>Tritrichomonadida</taxon>
        <taxon>Tritrichomonadidae</taxon>
        <taxon>Tritrichomonas</taxon>
    </lineage>
</organism>
<evidence type="ECO:0000313" key="2">
    <source>
        <dbReference type="Proteomes" id="UP001470230"/>
    </source>
</evidence>
<accession>A0ABR2JTK4</accession>
<proteinExistence type="predicted"/>
<evidence type="ECO:0000313" key="1">
    <source>
        <dbReference type="EMBL" id="KAK8881953.1"/>
    </source>
</evidence>
<protein>
    <submittedName>
        <fullName evidence="1">Uncharacterized protein</fullName>
    </submittedName>
</protein>
<gene>
    <name evidence="1" type="ORF">M9Y10_044591</name>
</gene>
<keyword evidence="2" id="KW-1185">Reference proteome</keyword>
<name>A0ABR2JTK4_9EUKA</name>
<dbReference type="Proteomes" id="UP001470230">
    <property type="component" value="Unassembled WGS sequence"/>
</dbReference>